<evidence type="ECO:0000259" key="10">
    <source>
        <dbReference type="PROSITE" id="PS51198"/>
    </source>
</evidence>
<dbReference type="GO" id="GO:0043138">
    <property type="term" value="F:3'-5' DNA helicase activity"/>
    <property type="evidence" value="ECO:0007669"/>
    <property type="project" value="UniProtKB-EC"/>
</dbReference>
<name>A0A917Z7L1_9GAMM</name>
<keyword evidence="1 9" id="KW-0547">Nucleotide-binding</keyword>
<dbReference type="EMBL" id="BMLT01000001">
    <property type="protein sequence ID" value="GGO76664.1"/>
    <property type="molecule type" value="Genomic_DNA"/>
</dbReference>
<dbReference type="EC" id="5.6.2.4" evidence="7"/>
<dbReference type="Gene3D" id="3.40.50.300">
    <property type="entry name" value="P-loop containing nucleotide triphosphate hydrolases"/>
    <property type="match status" value="2"/>
</dbReference>
<gene>
    <name evidence="11" type="ORF">GCM10011348_04410</name>
</gene>
<dbReference type="Pfam" id="PF13361">
    <property type="entry name" value="UvrD_C"/>
    <property type="match status" value="1"/>
</dbReference>
<evidence type="ECO:0000256" key="3">
    <source>
        <dbReference type="ARBA" id="ARBA00022806"/>
    </source>
</evidence>
<comment type="catalytic activity">
    <reaction evidence="6">
        <text>Couples ATP hydrolysis with the unwinding of duplex DNA by translocating in the 3'-5' direction.</text>
        <dbReference type="EC" id="5.6.2.4"/>
    </reaction>
</comment>
<dbReference type="GO" id="GO:0016787">
    <property type="term" value="F:hydrolase activity"/>
    <property type="evidence" value="ECO:0007669"/>
    <property type="project" value="UniProtKB-UniRule"/>
</dbReference>
<dbReference type="GO" id="GO:0000725">
    <property type="term" value="P:recombinational repair"/>
    <property type="evidence" value="ECO:0007669"/>
    <property type="project" value="TreeGrafter"/>
</dbReference>
<dbReference type="GO" id="GO:0003677">
    <property type="term" value="F:DNA binding"/>
    <property type="evidence" value="ECO:0007669"/>
    <property type="project" value="InterPro"/>
</dbReference>
<dbReference type="InterPro" id="IPR027417">
    <property type="entry name" value="P-loop_NTPase"/>
</dbReference>
<evidence type="ECO:0000256" key="6">
    <source>
        <dbReference type="ARBA" id="ARBA00034617"/>
    </source>
</evidence>
<dbReference type="InterPro" id="IPR014016">
    <property type="entry name" value="UvrD-like_ATP-bd"/>
</dbReference>
<keyword evidence="4 9" id="KW-0067">ATP-binding</keyword>
<dbReference type="FunFam" id="3.40.50.300:FF:000975">
    <property type="entry name" value="DNA helicase"/>
    <property type="match status" value="1"/>
</dbReference>
<evidence type="ECO:0000256" key="8">
    <source>
        <dbReference type="ARBA" id="ARBA00048988"/>
    </source>
</evidence>
<dbReference type="PROSITE" id="PS51198">
    <property type="entry name" value="UVRD_HELICASE_ATP_BIND"/>
    <property type="match status" value="1"/>
</dbReference>
<organism evidence="11 12">
    <name type="scientific">Marinobacterium nitratireducens</name>
    <dbReference type="NCBI Taxonomy" id="518897"/>
    <lineage>
        <taxon>Bacteria</taxon>
        <taxon>Pseudomonadati</taxon>
        <taxon>Pseudomonadota</taxon>
        <taxon>Gammaproteobacteria</taxon>
        <taxon>Oceanospirillales</taxon>
        <taxon>Oceanospirillaceae</taxon>
        <taxon>Marinobacterium</taxon>
    </lineage>
</organism>
<comment type="catalytic activity">
    <reaction evidence="8">
        <text>ATP + H2O = ADP + phosphate + H(+)</text>
        <dbReference type="Rhea" id="RHEA:13065"/>
        <dbReference type="ChEBI" id="CHEBI:15377"/>
        <dbReference type="ChEBI" id="CHEBI:15378"/>
        <dbReference type="ChEBI" id="CHEBI:30616"/>
        <dbReference type="ChEBI" id="CHEBI:43474"/>
        <dbReference type="ChEBI" id="CHEBI:456216"/>
        <dbReference type="EC" id="5.6.2.4"/>
    </reaction>
</comment>
<evidence type="ECO:0000256" key="9">
    <source>
        <dbReference type="PROSITE-ProRule" id="PRU00560"/>
    </source>
</evidence>
<evidence type="ECO:0000256" key="5">
    <source>
        <dbReference type="ARBA" id="ARBA00023235"/>
    </source>
</evidence>
<dbReference type="CDD" id="cd17932">
    <property type="entry name" value="DEXQc_UvrD"/>
    <property type="match status" value="1"/>
</dbReference>
<dbReference type="Pfam" id="PF00580">
    <property type="entry name" value="UvrD-helicase"/>
    <property type="match status" value="1"/>
</dbReference>
<dbReference type="PANTHER" id="PTHR11070:SF63">
    <property type="entry name" value="DNA HELICASE IV"/>
    <property type="match status" value="1"/>
</dbReference>
<protein>
    <recommendedName>
        <fullName evidence="7">DNA 3'-5' helicase</fullName>
        <ecNumber evidence="7">5.6.2.4</ecNumber>
    </recommendedName>
</protein>
<sequence>MNARERGSHLTTSKPTARISSLFGRRRLELCSDGLRILDADSRLISWTELARQAQLEPGLLFRHLRLTGGDTRLNWLPRWRRRFWRLYRQQLQLHCRPLMERELQHIESELQRVYPRQSRWRALSGRAQQVLQRFHDLPFDDDPLLRRLRLVAAADEGLLARYREHFVEQRQNQFRDIFEKVERQPLTEAQQRACIVDDDRNLVLAGAGSGKTSTLIARTAYLVASGQARPDEILLLAYGREAAREMRERLQQRLGIDVPATTFHALGQRIIKTVDGERPAISNLASEGRALDRWVAAQLETLLVDPGFCRDLAHYCKHFRRPAVDLDGVEEPEALRALLSKTRVLDSLAVLLTQALRRYRTAALDRAALEARLAQSPQPDHARATMALLEPLLERYSDALAASGEIDFDDMIRLACQALVQGRFRPRWRFILVDEFQDLSAPRADLIRALLGAVPDASLFAVGDDWQSIYRFSGSDLRLTTDFAACFGPATLSALDLTFRFNDRINEVASGFVLRNPSQLPKTLATLRHSDAPAVTLVGHVRGEEDAALTGLLGALAREAAPQSRVLLLSRHRFRLPEADRLAMLARSCSGLQLEAQTCHGAKGREADYVILLGLDQGTWGFPQAQSEQPLLEALLAPADRFEHAEERRLFYVALTRARSHVYLLCDRAAPSVFARELLEQGYPVNREGL</sequence>
<reference evidence="11 12" key="1">
    <citation type="journal article" date="2014" name="Int. J. Syst. Evol. Microbiol.">
        <title>Complete genome sequence of Corynebacterium casei LMG S-19264T (=DSM 44701T), isolated from a smear-ripened cheese.</title>
        <authorList>
            <consortium name="US DOE Joint Genome Institute (JGI-PGF)"/>
            <person name="Walter F."/>
            <person name="Albersmeier A."/>
            <person name="Kalinowski J."/>
            <person name="Ruckert C."/>
        </authorList>
    </citation>
    <scope>NUCLEOTIDE SEQUENCE [LARGE SCALE GENOMIC DNA]</scope>
    <source>
        <strain evidence="11 12">CGMCC 1.7286</strain>
    </source>
</reference>
<dbReference type="Proteomes" id="UP000599578">
    <property type="component" value="Unassembled WGS sequence"/>
</dbReference>
<dbReference type="GO" id="GO:0005829">
    <property type="term" value="C:cytosol"/>
    <property type="evidence" value="ECO:0007669"/>
    <property type="project" value="TreeGrafter"/>
</dbReference>
<comment type="caution">
    <text evidence="11">The sequence shown here is derived from an EMBL/GenBank/DDBJ whole genome shotgun (WGS) entry which is preliminary data.</text>
</comment>
<keyword evidence="12" id="KW-1185">Reference proteome</keyword>
<dbReference type="AlphaFoldDB" id="A0A917Z7L1"/>
<evidence type="ECO:0000256" key="2">
    <source>
        <dbReference type="ARBA" id="ARBA00022801"/>
    </source>
</evidence>
<keyword evidence="3 9" id="KW-0347">Helicase</keyword>
<evidence type="ECO:0000256" key="1">
    <source>
        <dbReference type="ARBA" id="ARBA00022741"/>
    </source>
</evidence>
<dbReference type="PANTHER" id="PTHR11070">
    <property type="entry name" value="UVRD / RECB / PCRA DNA HELICASE FAMILY MEMBER"/>
    <property type="match status" value="1"/>
</dbReference>
<dbReference type="SUPFAM" id="SSF52540">
    <property type="entry name" value="P-loop containing nucleoside triphosphate hydrolases"/>
    <property type="match status" value="1"/>
</dbReference>
<evidence type="ECO:0000313" key="12">
    <source>
        <dbReference type="Proteomes" id="UP000599578"/>
    </source>
</evidence>
<keyword evidence="5" id="KW-0413">Isomerase</keyword>
<feature type="domain" description="UvrD-like helicase ATP-binding" evidence="10">
    <location>
        <begin position="185"/>
        <end position="503"/>
    </location>
</feature>
<dbReference type="InterPro" id="IPR000212">
    <property type="entry name" value="DNA_helicase_UvrD/REP"/>
</dbReference>
<evidence type="ECO:0000313" key="11">
    <source>
        <dbReference type="EMBL" id="GGO76664.1"/>
    </source>
</evidence>
<evidence type="ECO:0000256" key="7">
    <source>
        <dbReference type="ARBA" id="ARBA00034808"/>
    </source>
</evidence>
<evidence type="ECO:0000256" key="4">
    <source>
        <dbReference type="ARBA" id="ARBA00022840"/>
    </source>
</evidence>
<feature type="binding site" evidence="9">
    <location>
        <begin position="206"/>
        <end position="213"/>
    </location>
    <ligand>
        <name>ATP</name>
        <dbReference type="ChEBI" id="CHEBI:30616"/>
    </ligand>
</feature>
<proteinExistence type="predicted"/>
<keyword evidence="2 9" id="KW-0378">Hydrolase</keyword>
<dbReference type="GO" id="GO:0005524">
    <property type="term" value="F:ATP binding"/>
    <property type="evidence" value="ECO:0007669"/>
    <property type="project" value="UniProtKB-UniRule"/>
</dbReference>
<accession>A0A917Z7L1</accession>
<dbReference type="InterPro" id="IPR014017">
    <property type="entry name" value="DNA_helicase_UvrD-like_C"/>
</dbReference>